<proteinExistence type="predicted"/>
<evidence type="ECO:0000313" key="2">
    <source>
        <dbReference type="Proteomes" id="UP000285750"/>
    </source>
</evidence>
<dbReference type="AlphaFoldDB" id="A0A412H110"/>
<comment type="caution">
    <text evidence="1">The sequence shown here is derived from an EMBL/GenBank/DDBJ whole genome shotgun (WGS) entry which is preliminary data.</text>
</comment>
<dbReference type="Proteomes" id="UP000285750">
    <property type="component" value="Unassembled WGS sequence"/>
</dbReference>
<sequence length="69" mass="8109">MERKSCKIIHVHFLTTHKNFYFGSVAAIFKKFSEEEIGYSKEYISHALVEDGNHLLSKKVLIIRSRLIR</sequence>
<evidence type="ECO:0000313" key="1">
    <source>
        <dbReference type="EMBL" id="RGS01505.1"/>
    </source>
</evidence>
<gene>
    <name evidence="1" type="ORF">DWY14_17080</name>
</gene>
<dbReference type="EMBL" id="QRUY01000072">
    <property type="protein sequence ID" value="RGS01505.1"/>
    <property type="molecule type" value="Genomic_DNA"/>
</dbReference>
<reference evidence="1 2" key="1">
    <citation type="submission" date="2018-08" db="EMBL/GenBank/DDBJ databases">
        <title>A genome reference for cultivated species of the human gut microbiota.</title>
        <authorList>
            <person name="Zou Y."/>
            <person name="Xue W."/>
            <person name="Luo G."/>
        </authorList>
    </citation>
    <scope>NUCLEOTIDE SEQUENCE [LARGE SCALE GENOMIC DNA]</scope>
    <source>
        <strain evidence="1 2">AF24-16AC</strain>
    </source>
</reference>
<accession>A0A412H110</accession>
<name>A0A412H110_9BACT</name>
<organism evidence="1 2">
    <name type="scientific">Phocaeicola plebeius</name>
    <dbReference type="NCBI Taxonomy" id="310297"/>
    <lineage>
        <taxon>Bacteria</taxon>
        <taxon>Pseudomonadati</taxon>
        <taxon>Bacteroidota</taxon>
        <taxon>Bacteroidia</taxon>
        <taxon>Bacteroidales</taxon>
        <taxon>Bacteroidaceae</taxon>
        <taxon>Phocaeicola</taxon>
    </lineage>
</organism>
<protein>
    <submittedName>
        <fullName evidence="1">Uncharacterized protein</fullName>
    </submittedName>
</protein>